<organism evidence="1 2">
    <name type="scientific">Hyalomma asiaticum</name>
    <name type="common">Tick</name>
    <dbReference type="NCBI Taxonomy" id="266040"/>
    <lineage>
        <taxon>Eukaryota</taxon>
        <taxon>Metazoa</taxon>
        <taxon>Ecdysozoa</taxon>
        <taxon>Arthropoda</taxon>
        <taxon>Chelicerata</taxon>
        <taxon>Arachnida</taxon>
        <taxon>Acari</taxon>
        <taxon>Parasitiformes</taxon>
        <taxon>Ixodida</taxon>
        <taxon>Ixodoidea</taxon>
        <taxon>Ixodidae</taxon>
        <taxon>Hyalomminae</taxon>
        <taxon>Hyalomma</taxon>
    </lineage>
</organism>
<accession>A0ACB7TMC7</accession>
<evidence type="ECO:0000313" key="2">
    <source>
        <dbReference type="Proteomes" id="UP000821845"/>
    </source>
</evidence>
<sequence length="192" mass="20685">MLTLKLGPGVTIEDIPRQIKMAGEPGLIVVSGRAPLCLRCTSSGHIRRDCQVPRCTLCHRYGHGASECAKSYARAVGSPKGVGTSEHLMKSRRKKLLKEQWPQLAQADVKASVNKDTKVNPDGADADKPESMDLTGPPAKRTHEDAEVTATRPVGEGQPPSKTAPHRRTPYRPRPNLATSRSVAETPPSAPT</sequence>
<gene>
    <name evidence="1" type="ORF">HPB50_022780</name>
</gene>
<keyword evidence="2" id="KW-1185">Reference proteome</keyword>
<comment type="caution">
    <text evidence="1">The sequence shown here is derived from an EMBL/GenBank/DDBJ whole genome shotgun (WGS) entry which is preliminary data.</text>
</comment>
<reference evidence="1" key="1">
    <citation type="submission" date="2020-05" db="EMBL/GenBank/DDBJ databases">
        <title>Large-scale comparative analyses of tick genomes elucidate their genetic diversity and vector capacities.</title>
        <authorList>
            <person name="Jia N."/>
            <person name="Wang J."/>
            <person name="Shi W."/>
            <person name="Du L."/>
            <person name="Sun Y."/>
            <person name="Zhan W."/>
            <person name="Jiang J."/>
            <person name="Wang Q."/>
            <person name="Zhang B."/>
            <person name="Ji P."/>
            <person name="Sakyi L.B."/>
            <person name="Cui X."/>
            <person name="Yuan T."/>
            <person name="Jiang B."/>
            <person name="Yang W."/>
            <person name="Lam T.T.-Y."/>
            <person name="Chang Q."/>
            <person name="Ding S."/>
            <person name="Wang X."/>
            <person name="Zhu J."/>
            <person name="Ruan X."/>
            <person name="Zhao L."/>
            <person name="Wei J."/>
            <person name="Que T."/>
            <person name="Du C."/>
            <person name="Cheng J."/>
            <person name="Dai P."/>
            <person name="Han X."/>
            <person name="Huang E."/>
            <person name="Gao Y."/>
            <person name="Liu J."/>
            <person name="Shao H."/>
            <person name="Ye R."/>
            <person name="Li L."/>
            <person name="Wei W."/>
            <person name="Wang X."/>
            <person name="Wang C."/>
            <person name="Yang T."/>
            <person name="Huo Q."/>
            <person name="Li W."/>
            <person name="Guo W."/>
            <person name="Chen H."/>
            <person name="Zhou L."/>
            <person name="Ni X."/>
            <person name="Tian J."/>
            <person name="Zhou Y."/>
            <person name="Sheng Y."/>
            <person name="Liu T."/>
            <person name="Pan Y."/>
            <person name="Xia L."/>
            <person name="Li J."/>
            <person name="Zhao F."/>
            <person name="Cao W."/>
        </authorList>
    </citation>
    <scope>NUCLEOTIDE SEQUENCE</scope>
    <source>
        <strain evidence="1">Hyas-2018</strain>
    </source>
</reference>
<proteinExistence type="predicted"/>
<dbReference type="Proteomes" id="UP000821845">
    <property type="component" value="Chromosome 1"/>
</dbReference>
<name>A0ACB7TMC7_HYAAI</name>
<protein>
    <submittedName>
        <fullName evidence="1">Uncharacterized protein</fullName>
    </submittedName>
</protein>
<evidence type="ECO:0000313" key="1">
    <source>
        <dbReference type="EMBL" id="KAH6948070.1"/>
    </source>
</evidence>
<dbReference type="EMBL" id="CM023481">
    <property type="protein sequence ID" value="KAH6948070.1"/>
    <property type="molecule type" value="Genomic_DNA"/>
</dbReference>